<reference evidence="3 4" key="1">
    <citation type="submission" date="2017-03" db="EMBL/GenBank/DDBJ databases">
        <authorList>
            <person name="Afonso C.L."/>
            <person name="Miller P.J."/>
            <person name="Scott M.A."/>
            <person name="Spackman E."/>
            <person name="Goraichik I."/>
            <person name="Dimitrov K.M."/>
            <person name="Suarez D.L."/>
            <person name="Swayne D.E."/>
        </authorList>
    </citation>
    <scope>NUCLEOTIDE SEQUENCE [LARGE SCALE GENOMIC DNA]</scope>
    <source>
        <strain evidence="3 4">Mu101</strain>
    </source>
</reference>
<feature type="region of interest" description="Disordered" evidence="1">
    <location>
        <begin position="170"/>
        <end position="198"/>
    </location>
</feature>
<accession>A0A2H1I9Q7</accession>
<evidence type="ECO:0000256" key="2">
    <source>
        <dbReference type="SAM" id="Phobius"/>
    </source>
</evidence>
<evidence type="ECO:0000313" key="4">
    <source>
        <dbReference type="Proteomes" id="UP000234498"/>
    </source>
</evidence>
<feature type="transmembrane region" description="Helical" evidence="2">
    <location>
        <begin position="142"/>
        <end position="165"/>
    </location>
</feature>
<sequence>MSDVPQRPRIRPATSDDWHKGSGESAGQNPTYGNGADRSSAHFDNSTYYEYLERHTGEQSISKARSGNVFAPAGHSPFDDSHSAGPHQNVDSQQVQWSAGGCGSGAGDDVGGSAQNGPQTPPPPQFPPTAHSESSSGNGLKITVVIIAILMILALVGFFGIRWLAPSSGTVPVDVGSSEPESPSPSPSDELVQPTTTPEQQLDAYTEQGTEKAADLEGQWVTQVSAKNVGLKADGKTWSAQDILNEYEANKIKYPGAILIHSGDWASYKDGSYWVTVVDTGYGDPEQALDQCRSWGLDRNHCIAKRLVKDGSPKDNSAYLDG</sequence>
<dbReference type="RefSeq" id="WP_101594072.1">
    <property type="nucleotide sequence ID" value="NZ_FXZA01000002.1"/>
</dbReference>
<name>A0A2H1I9Q7_BRELN</name>
<dbReference type="AlphaFoldDB" id="A0A2H1I9Q7"/>
<feature type="compositionally biased region" description="Gly residues" evidence="1">
    <location>
        <begin position="100"/>
        <end position="110"/>
    </location>
</feature>
<feature type="region of interest" description="Disordered" evidence="1">
    <location>
        <begin position="1"/>
        <end position="42"/>
    </location>
</feature>
<dbReference type="EMBL" id="FXZA01000002">
    <property type="protein sequence ID" value="SMX71762.1"/>
    <property type="molecule type" value="Genomic_DNA"/>
</dbReference>
<keyword evidence="2" id="KW-1133">Transmembrane helix</keyword>
<gene>
    <name evidence="3" type="ORF">BLIN101_00989</name>
</gene>
<keyword evidence="2" id="KW-0812">Transmembrane</keyword>
<evidence type="ECO:0000313" key="3">
    <source>
        <dbReference type="EMBL" id="SMX71762.1"/>
    </source>
</evidence>
<evidence type="ECO:0000256" key="1">
    <source>
        <dbReference type="SAM" id="MobiDB-lite"/>
    </source>
</evidence>
<proteinExistence type="predicted"/>
<evidence type="ECO:0008006" key="5">
    <source>
        <dbReference type="Google" id="ProtNLM"/>
    </source>
</evidence>
<dbReference type="Proteomes" id="UP000234498">
    <property type="component" value="Unassembled WGS sequence"/>
</dbReference>
<keyword evidence="2" id="KW-0472">Membrane</keyword>
<feature type="region of interest" description="Disordered" evidence="1">
    <location>
        <begin position="57"/>
        <end position="136"/>
    </location>
</feature>
<dbReference type="OrthoDB" id="4803588at2"/>
<protein>
    <recommendedName>
        <fullName evidence="5">Protein kinase</fullName>
    </recommendedName>
</protein>
<organism evidence="3 4">
    <name type="scientific">Brevibacterium linens</name>
    <dbReference type="NCBI Taxonomy" id="1703"/>
    <lineage>
        <taxon>Bacteria</taxon>
        <taxon>Bacillati</taxon>
        <taxon>Actinomycetota</taxon>
        <taxon>Actinomycetes</taxon>
        <taxon>Micrococcales</taxon>
        <taxon>Brevibacteriaceae</taxon>
        <taxon>Brevibacterium</taxon>
    </lineage>
</organism>